<evidence type="ECO:0000313" key="2">
    <source>
        <dbReference type="EMBL" id="KKK97361.1"/>
    </source>
</evidence>
<evidence type="ECO:0000256" key="1">
    <source>
        <dbReference type="SAM" id="Coils"/>
    </source>
</evidence>
<protein>
    <submittedName>
        <fullName evidence="2">Uncharacterized protein</fullName>
    </submittedName>
</protein>
<dbReference type="AlphaFoldDB" id="A0A0F9CL80"/>
<reference evidence="2" key="1">
    <citation type="journal article" date="2015" name="Nature">
        <title>Complex archaea that bridge the gap between prokaryotes and eukaryotes.</title>
        <authorList>
            <person name="Spang A."/>
            <person name="Saw J.H."/>
            <person name="Jorgensen S.L."/>
            <person name="Zaremba-Niedzwiedzka K."/>
            <person name="Martijn J."/>
            <person name="Lind A.E."/>
            <person name="van Eijk R."/>
            <person name="Schleper C."/>
            <person name="Guy L."/>
            <person name="Ettema T.J."/>
        </authorList>
    </citation>
    <scope>NUCLEOTIDE SEQUENCE</scope>
</reference>
<keyword evidence="1" id="KW-0175">Coiled coil</keyword>
<accession>A0A0F9CL80</accession>
<organism evidence="2">
    <name type="scientific">marine sediment metagenome</name>
    <dbReference type="NCBI Taxonomy" id="412755"/>
    <lineage>
        <taxon>unclassified sequences</taxon>
        <taxon>metagenomes</taxon>
        <taxon>ecological metagenomes</taxon>
    </lineage>
</organism>
<feature type="non-terminal residue" evidence="2">
    <location>
        <position position="1"/>
    </location>
</feature>
<proteinExistence type="predicted"/>
<dbReference type="EMBL" id="LAZR01046085">
    <property type="protein sequence ID" value="KKK97361.1"/>
    <property type="molecule type" value="Genomic_DNA"/>
</dbReference>
<gene>
    <name evidence="2" type="ORF">LCGC14_2653530</name>
</gene>
<feature type="coiled-coil region" evidence="1">
    <location>
        <begin position="47"/>
        <end position="115"/>
    </location>
</feature>
<comment type="caution">
    <text evidence="2">The sequence shown here is derived from an EMBL/GenBank/DDBJ whole genome shotgun (WGS) entry which is preliminary data.</text>
</comment>
<name>A0A0F9CL80_9ZZZZ</name>
<sequence>QVARAQTFVDQLEPDEAARASARGLVPGAFVEVDRKTEFGMRKDLANINFENQVELTELRAKNAEELEKMRQAGADQRQIQGSNDAFIRQQLQFQENLQREVRQAEAQSEQLKDRTAVGWQERTKVGTIAAWRNYLYNPVAAAAARAGTGPSDAQAVHKAFVEAGAAEQASHLASLSKAATDLVAKVQDTSLDNNARRFYAAQLNTTMEALNVASGGRFPVMQVKPSGALGKNILFQDAEGENIDLNEVISAFENPLGGAAAPITDVTAPAQQPQAQPTAFDPQRVNRAGLSAGAQQALDIILSGVEGATFEELQRARPQIAAELLGAIQ</sequence>